<evidence type="ECO:0000313" key="2">
    <source>
        <dbReference type="EMBL" id="EPS34512.1"/>
    </source>
</evidence>
<reference evidence="2 3" key="1">
    <citation type="journal article" date="2013" name="PLoS ONE">
        <title>Genomic and secretomic analyses reveal unique features of the lignocellulolytic enzyme system of Penicillium decumbens.</title>
        <authorList>
            <person name="Liu G."/>
            <person name="Zhang L."/>
            <person name="Wei X."/>
            <person name="Zou G."/>
            <person name="Qin Y."/>
            <person name="Ma L."/>
            <person name="Li J."/>
            <person name="Zheng H."/>
            <person name="Wang S."/>
            <person name="Wang C."/>
            <person name="Xun L."/>
            <person name="Zhao G.-P."/>
            <person name="Zhou Z."/>
            <person name="Qu Y."/>
        </authorList>
    </citation>
    <scope>NUCLEOTIDE SEQUENCE [LARGE SCALE GENOMIC DNA]</scope>
    <source>
        <strain evidence="3">114-2 / CGMCC 5302</strain>
    </source>
</reference>
<dbReference type="PhylomeDB" id="S8BH97"/>
<feature type="region of interest" description="Disordered" evidence="1">
    <location>
        <begin position="1"/>
        <end position="116"/>
    </location>
</feature>
<dbReference type="HOGENOM" id="CLU_744155_0_0_1"/>
<dbReference type="STRING" id="933388.S8BH97"/>
<accession>S8BH97</accession>
<keyword evidence="3" id="KW-1185">Reference proteome</keyword>
<organism evidence="2 3">
    <name type="scientific">Penicillium oxalicum (strain 114-2 / CGMCC 5302)</name>
    <name type="common">Penicillium decumbens</name>
    <dbReference type="NCBI Taxonomy" id="933388"/>
    <lineage>
        <taxon>Eukaryota</taxon>
        <taxon>Fungi</taxon>
        <taxon>Dikarya</taxon>
        <taxon>Ascomycota</taxon>
        <taxon>Pezizomycotina</taxon>
        <taxon>Eurotiomycetes</taxon>
        <taxon>Eurotiomycetidae</taxon>
        <taxon>Eurotiales</taxon>
        <taxon>Aspergillaceae</taxon>
        <taxon>Penicillium</taxon>
    </lineage>
</organism>
<proteinExistence type="predicted"/>
<evidence type="ECO:0000256" key="1">
    <source>
        <dbReference type="SAM" id="MobiDB-lite"/>
    </source>
</evidence>
<feature type="region of interest" description="Disordered" evidence="1">
    <location>
        <begin position="350"/>
        <end position="372"/>
    </location>
</feature>
<dbReference type="EMBL" id="KB644415">
    <property type="protein sequence ID" value="EPS34512.1"/>
    <property type="molecule type" value="Genomic_DNA"/>
</dbReference>
<gene>
    <name evidence="2" type="ORF">PDE_09476</name>
</gene>
<evidence type="ECO:0000313" key="3">
    <source>
        <dbReference type="Proteomes" id="UP000019376"/>
    </source>
</evidence>
<feature type="compositionally biased region" description="Basic residues" evidence="1">
    <location>
        <begin position="51"/>
        <end position="63"/>
    </location>
</feature>
<name>S8BH97_PENO1</name>
<feature type="compositionally biased region" description="Basic and acidic residues" evidence="1">
    <location>
        <begin position="81"/>
        <end position="104"/>
    </location>
</feature>
<sequence length="372" mass="42217">MESSPEPPSSPPHEDSEDSPWASPAKPRKGRGPRPIAGALGSSDDEPARISMRKVRLAPRRSARIAEKLQNLSSSQDETPAEEHVLKQGDDDTKSPHTSNKEIRVTTPPATSPAANAEDNLTIASTATSQVADIEDNIAIAPPAEEASTTSALETVHDDSFSDTSDTGTEWDAGQYGVFDPDDKDFVGHSYDGDIWTCPFAFRDYILEAAMFECNERKFRHHLQDCLRGSAREWYDKELDDQERRELRHGFLEDWLSNLVWRFRPDPVITFELLESNPWTWESVRKNMDIEDWLLAQYAHTEAHGGRENERLQFIWETMSPEMRCDVPEPEGCTTYQDFLKDLVRANEQWRKDAAEDNTQDGPPKKKMRQGI</sequence>
<dbReference type="AlphaFoldDB" id="S8BH97"/>
<protein>
    <submittedName>
        <fullName evidence="2">Uncharacterized protein</fullName>
    </submittedName>
</protein>
<dbReference type="OrthoDB" id="4364194at2759"/>
<feature type="compositionally biased region" description="Pro residues" evidence="1">
    <location>
        <begin position="1"/>
        <end position="11"/>
    </location>
</feature>
<feature type="compositionally biased region" description="Low complexity" evidence="1">
    <location>
        <begin position="106"/>
        <end position="115"/>
    </location>
</feature>
<dbReference type="Proteomes" id="UP000019376">
    <property type="component" value="Unassembled WGS sequence"/>
</dbReference>